<feature type="transmembrane region" description="Helical" evidence="1">
    <location>
        <begin position="76"/>
        <end position="96"/>
    </location>
</feature>
<keyword evidence="1" id="KW-0472">Membrane</keyword>
<reference evidence="2" key="1">
    <citation type="submission" date="2020-08" db="EMBL/GenBank/DDBJ databases">
        <authorList>
            <person name="Uke A."/>
            <person name="Chhe C."/>
            <person name="Baramee S."/>
            <person name="Kosugi A."/>
        </authorList>
    </citation>
    <scope>NUCLEOTIDE SEQUENCE</scope>
    <source>
        <strain evidence="2">DA-C8</strain>
    </source>
</reference>
<keyword evidence="1" id="KW-1133">Transmembrane helix</keyword>
<feature type="transmembrane region" description="Helical" evidence="1">
    <location>
        <begin position="238"/>
        <end position="259"/>
    </location>
</feature>
<protein>
    <submittedName>
        <fullName evidence="2">ABC transporter permease</fullName>
    </submittedName>
</protein>
<feature type="transmembrane region" description="Helical" evidence="1">
    <location>
        <begin position="123"/>
        <end position="149"/>
    </location>
</feature>
<dbReference type="EMBL" id="BMAQ01000033">
    <property type="protein sequence ID" value="GFR39031.1"/>
    <property type="molecule type" value="Genomic_DNA"/>
</dbReference>
<organism evidence="2 3">
    <name type="scientific">Insulibacter thermoxylanivorax</name>
    <dbReference type="NCBI Taxonomy" id="2749268"/>
    <lineage>
        <taxon>Bacteria</taxon>
        <taxon>Bacillati</taxon>
        <taxon>Bacillota</taxon>
        <taxon>Bacilli</taxon>
        <taxon>Bacillales</taxon>
        <taxon>Paenibacillaceae</taxon>
        <taxon>Insulibacter</taxon>
    </lineage>
</organism>
<gene>
    <name evidence="2" type="ORF">PRECH8_23270</name>
</gene>
<feature type="transmembrane region" description="Helical" evidence="1">
    <location>
        <begin position="189"/>
        <end position="210"/>
    </location>
</feature>
<dbReference type="GO" id="GO:0005886">
    <property type="term" value="C:plasma membrane"/>
    <property type="evidence" value="ECO:0007669"/>
    <property type="project" value="UniProtKB-SubCell"/>
</dbReference>
<comment type="caution">
    <text evidence="2">The sequence shown here is derived from an EMBL/GenBank/DDBJ whole genome shotgun (WGS) entry which is preliminary data.</text>
</comment>
<proteinExistence type="predicted"/>
<dbReference type="Pfam" id="PF12679">
    <property type="entry name" value="ABC2_membrane_2"/>
    <property type="match status" value="1"/>
</dbReference>
<dbReference type="RefSeq" id="WP_200967247.1">
    <property type="nucleotide sequence ID" value="NZ_BMAQ01000033.1"/>
</dbReference>
<dbReference type="GO" id="GO:0140359">
    <property type="term" value="F:ABC-type transporter activity"/>
    <property type="evidence" value="ECO:0007669"/>
    <property type="project" value="InterPro"/>
</dbReference>
<evidence type="ECO:0000256" key="1">
    <source>
        <dbReference type="SAM" id="Phobius"/>
    </source>
</evidence>
<dbReference type="PANTHER" id="PTHR43471:SF12">
    <property type="entry name" value="HYPOTHETICAL MEMBRANE PROTEIN, CONSERVED"/>
    <property type="match status" value="1"/>
</dbReference>
<evidence type="ECO:0000313" key="3">
    <source>
        <dbReference type="Proteomes" id="UP000654993"/>
    </source>
</evidence>
<accession>A0A916QIC5</accession>
<keyword evidence="1" id="KW-0812">Transmembrane</keyword>
<dbReference type="AlphaFoldDB" id="A0A916QIC5"/>
<dbReference type="Proteomes" id="UP000654993">
    <property type="component" value="Unassembled WGS sequence"/>
</dbReference>
<name>A0A916QIC5_9BACL</name>
<evidence type="ECO:0000313" key="2">
    <source>
        <dbReference type="EMBL" id="GFR39031.1"/>
    </source>
</evidence>
<reference evidence="2" key="2">
    <citation type="journal article" date="2021" name="Data Brief">
        <title>Draft genome sequence data of the facultative, thermophilic, xylanolytic bacterium Paenibacillus sp. strain DA-C8.</title>
        <authorList>
            <person name="Chhe C."/>
            <person name="Uke A."/>
            <person name="Baramee S."/>
            <person name="Ungkulpasvich U."/>
            <person name="Tachaapaikoon C."/>
            <person name="Pason P."/>
            <person name="Waeonukul R."/>
            <person name="Ratanakhanokchai K."/>
            <person name="Kosugi A."/>
        </authorList>
    </citation>
    <scope>NUCLEOTIDE SEQUENCE</scope>
    <source>
        <strain evidence="2">DA-C8</strain>
    </source>
</reference>
<keyword evidence="3" id="KW-1185">Reference proteome</keyword>
<dbReference type="PANTHER" id="PTHR43471">
    <property type="entry name" value="ABC TRANSPORTER PERMEASE"/>
    <property type="match status" value="1"/>
</dbReference>
<sequence>MMIFRREWRRNRKALILWSLSMGALVLVMMSVFSQMAEQREALDQLMGAFPEGLRQAFGLDTLDLADVLGFYGVEVYPMTTLFGSIYAVILASGILSKEHADKTIEFLLSKPVTRTRILTEKLAVVLVNLLTFNSVIVLASVLSFFIFQDQDVDWVLFALLSLALVLLHAFFAAAGFWLSTFITRSRTILSAGLGLVLVLYFVHIAAGMADSLNFLGYITPFQHVDAAVLLKDGSLPVIAWTALPLFILAAIAGSYAVYRRRDLAV</sequence>
<feature type="transmembrane region" description="Helical" evidence="1">
    <location>
        <begin position="155"/>
        <end position="177"/>
    </location>
</feature>